<evidence type="ECO:0000313" key="1">
    <source>
        <dbReference type="EMBL" id="MDY0874126.1"/>
    </source>
</evidence>
<dbReference type="SUPFAM" id="SSF53850">
    <property type="entry name" value="Periplasmic binding protein-like II"/>
    <property type="match status" value="1"/>
</dbReference>
<sequence length="269" mass="29032">MTMIAALPMYDLPELKETTDAFWTGLRSHISAAGVVGLPEELTRPSDPYALWRSRDLVFAQTCGYPLTHDLKDQVRYLATPCFDAPGCEGSTYRSLIIVREGDAATKGADLAGRIAAYNSKDSQSGCNILKHYLAGQGITNGLLREALESGAHRQSAKLVKQGLADFCAVDCVTWTLITAVAPAEVEGLRVLDLTAPAPCLPYITGLERPVEDVAALRSGLAAAFSDPALEEIRERMFLSSIAVLDEDEYDVILDQELAAKLSGWAQVA</sequence>
<organism evidence="1 2">
    <name type="scientific">Dongia rigui</name>
    <dbReference type="NCBI Taxonomy" id="940149"/>
    <lineage>
        <taxon>Bacteria</taxon>
        <taxon>Pseudomonadati</taxon>
        <taxon>Pseudomonadota</taxon>
        <taxon>Alphaproteobacteria</taxon>
        <taxon>Rhodospirillales</taxon>
        <taxon>Dongiaceae</taxon>
        <taxon>Dongia</taxon>
    </lineage>
</organism>
<dbReference type="PANTHER" id="PTHR35841">
    <property type="entry name" value="PHOSPHONATES-BINDING PERIPLASMIC PROTEIN"/>
    <property type="match status" value="1"/>
</dbReference>
<reference evidence="1 2" key="1">
    <citation type="journal article" date="2013" name="Antonie Van Leeuwenhoek">
        <title>Dongia rigui sp. nov., isolated from freshwater of a large wetland in Korea.</title>
        <authorList>
            <person name="Baik K.S."/>
            <person name="Hwang Y.M."/>
            <person name="Choi J.S."/>
            <person name="Kwon J."/>
            <person name="Seong C.N."/>
        </authorList>
    </citation>
    <scope>NUCLEOTIDE SEQUENCE [LARGE SCALE GENOMIC DNA]</scope>
    <source>
        <strain evidence="1 2">04SU4-P</strain>
    </source>
</reference>
<protein>
    <submittedName>
        <fullName evidence="1">PhnD/SsuA/transferrin family substrate-binding protein</fullName>
    </submittedName>
</protein>
<dbReference type="Proteomes" id="UP001271769">
    <property type="component" value="Unassembled WGS sequence"/>
</dbReference>
<dbReference type="Gene3D" id="3.40.190.10">
    <property type="entry name" value="Periplasmic binding protein-like II"/>
    <property type="match status" value="1"/>
</dbReference>
<name>A0ABU5E5H3_9PROT</name>
<comment type="caution">
    <text evidence="1">The sequence shown here is derived from an EMBL/GenBank/DDBJ whole genome shotgun (WGS) entry which is preliminary data.</text>
</comment>
<accession>A0ABU5E5H3</accession>
<dbReference type="PANTHER" id="PTHR35841:SF1">
    <property type="entry name" value="PHOSPHONATES-BINDING PERIPLASMIC PROTEIN"/>
    <property type="match status" value="1"/>
</dbReference>
<gene>
    <name evidence="1" type="ORF">SMD31_19445</name>
</gene>
<keyword evidence="2" id="KW-1185">Reference proteome</keyword>
<dbReference type="RefSeq" id="WP_320502600.1">
    <property type="nucleotide sequence ID" value="NZ_JAXCLX010000004.1"/>
</dbReference>
<proteinExistence type="predicted"/>
<dbReference type="EMBL" id="JAXCLX010000004">
    <property type="protein sequence ID" value="MDY0874126.1"/>
    <property type="molecule type" value="Genomic_DNA"/>
</dbReference>
<dbReference type="Pfam" id="PF12974">
    <property type="entry name" value="Phosphonate-bd"/>
    <property type="match status" value="1"/>
</dbReference>
<evidence type="ECO:0000313" key="2">
    <source>
        <dbReference type="Proteomes" id="UP001271769"/>
    </source>
</evidence>